<gene>
    <name evidence="2" type="ORF">MNBD_ALPHA09-1217</name>
</gene>
<organism evidence="2">
    <name type="scientific">hydrothermal vent metagenome</name>
    <dbReference type="NCBI Taxonomy" id="652676"/>
    <lineage>
        <taxon>unclassified sequences</taxon>
        <taxon>metagenomes</taxon>
        <taxon>ecological metagenomes</taxon>
    </lineage>
</organism>
<dbReference type="InterPro" id="IPR007407">
    <property type="entry name" value="DUF459"/>
</dbReference>
<name>A0A3B0T1I8_9ZZZZ</name>
<dbReference type="CDD" id="cd01829">
    <property type="entry name" value="SGNH_hydrolase_peri2"/>
    <property type="match status" value="1"/>
</dbReference>
<reference evidence="2" key="1">
    <citation type="submission" date="2018-06" db="EMBL/GenBank/DDBJ databases">
        <authorList>
            <person name="Zhirakovskaya E."/>
        </authorList>
    </citation>
    <scope>NUCLEOTIDE SEQUENCE</scope>
</reference>
<feature type="region of interest" description="Disordered" evidence="1">
    <location>
        <begin position="364"/>
        <end position="388"/>
    </location>
</feature>
<dbReference type="Pfam" id="PF04311">
    <property type="entry name" value="DUF459"/>
    <property type="match status" value="1"/>
</dbReference>
<dbReference type="EMBL" id="UOEM01000040">
    <property type="protein sequence ID" value="VAW12225.1"/>
    <property type="molecule type" value="Genomic_DNA"/>
</dbReference>
<dbReference type="InterPro" id="IPR051532">
    <property type="entry name" value="Ester_Hydrolysis_Enzymes"/>
</dbReference>
<dbReference type="AlphaFoldDB" id="A0A3B0T1I8"/>
<dbReference type="PANTHER" id="PTHR30383">
    <property type="entry name" value="THIOESTERASE 1/PROTEASE 1/LYSOPHOSPHOLIPASE L1"/>
    <property type="match status" value="1"/>
</dbReference>
<feature type="region of interest" description="Disordered" evidence="1">
    <location>
        <begin position="68"/>
        <end position="99"/>
    </location>
</feature>
<proteinExistence type="predicted"/>
<evidence type="ECO:0000256" key="1">
    <source>
        <dbReference type="SAM" id="MobiDB-lite"/>
    </source>
</evidence>
<feature type="compositionally biased region" description="Basic and acidic residues" evidence="1">
    <location>
        <begin position="90"/>
        <end position="99"/>
    </location>
</feature>
<dbReference type="SUPFAM" id="SSF52266">
    <property type="entry name" value="SGNH hydrolase"/>
    <property type="match status" value="1"/>
</dbReference>
<dbReference type="InterPro" id="IPR036514">
    <property type="entry name" value="SGNH_hydro_sf"/>
</dbReference>
<feature type="compositionally biased region" description="Polar residues" evidence="1">
    <location>
        <begin position="376"/>
        <end position="385"/>
    </location>
</feature>
<evidence type="ECO:0000313" key="2">
    <source>
        <dbReference type="EMBL" id="VAW12225.1"/>
    </source>
</evidence>
<accession>A0A3B0T1I8</accession>
<dbReference type="Gene3D" id="3.40.50.1110">
    <property type="entry name" value="SGNH hydrolase"/>
    <property type="match status" value="1"/>
</dbReference>
<dbReference type="PANTHER" id="PTHR30383:SF5">
    <property type="entry name" value="SGNH HYDROLASE-TYPE ESTERASE DOMAIN-CONTAINING PROTEIN"/>
    <property type="match status" value="1"/>
</dbReference>
<sequence length="422" mass="45368">MDSPALIVRRLVAGFGVVFIAIAMLVGAGGPAAAFGPGLLAKSAVDVETAIKPAQFFWPFRDQRRRLRRAPKRRGAGQPAQKRIKAVPSGEDKKLAGERKDNENATRIVVFGDSVAKDLWAGMVKSLGQDDSFEVLRKTKVSSGMVRDDFYDWQKAVAAAQNEGRIDIAVWMIGINDLQKLRTGGGRFEPDTPEWVEAYKARVDAVIKALTAKGTAVYWVGLPIVRSPRLTKGYTRINAIVRERVELLGARFVDIWNGFADENGAYSAYGPDIAGARRKMRKGNGIHFSSRGNEKLVLFVEQAIKGDLAGSGTTLDGRRVIRQGAQGGLVISSGSVRPSGADDLAGALDPSDNVVLSLARPSRSALPTAAPGQPMMLNSPQTATGKTDGEEVVSPLFTVLMRGEALAPKPGRADDFAWDEGQ</sequence>
<dbReference type="GO" id="GO:0004622">
    <property type="term" value="F:phosphatidylcholine lysophospholipase activity"/>
    <property type="evidence" value="ECO:0007669"/>
    <property type="project" value="TreeGrafter"/>
</dbReference>
<evidence type="ECO:0008006" key="3">
    <source>
        <dbReference type="Google" id="ProtNLM"/>
    </source>
</evidence>
<protein>
    <recommendedName>
        <fullName evidence="3">SGNH hydrolase-type esterase domain-containing protein</fullName>
    </recommendedName>
</protein>